<dbReference type="Proteomes" id="UP000230423">
    <property type="component" value="Unassembled WGS sequence"/>
</dbReference>
<dbReference type="AlphaFoldDB" id="A0A2G9TYM9"/>
<protein>
    <submittedName>
        <fullName evidence="2">Uncharacterized protein</fullName>
    </submittedName>
</protein>
<evidence type="ECO:0000313" key="3">
    <source>
        <dbReference type="Proteomes" id="UP000230423"/>
    </source>
</evidence>
<sequence length="165" mass="17067">MKIGAGTSIGGGVRPREGGGVHQSGASIGVGVLQEIDSIGDGVRQAQASVRRIRSIGGGVQHHTVNQHKTSIGTGVHHNEPSVGTGVYHNGHSIGSGVVEQAPPVNNNFHRYKTSIGDGVRHAGVGDGVTSHGSYVVQSGHKIGSGARAYDKKLFVNEEVDRILE</sequence>
<evidence type="ECO:0000313" key="2">
    <source>
        <dbReference type="EMBL" id="PIO62330.1"/>
    </source>
</evidence>
<keyword evidence="3" id="KW-1185">Reference proteome</keyword>
<name>A0A2G9TYM9_TELCI</name>
<proteinExistence type="predicted"/>
<feature type="region of interest" description="Disordered" evidence="1">
    <location>
        <begin position="1"/>
        <end position="23"/>
    </location>
</feature>
<accession>A0A2G9TYM9</accession>
<reference evidence="2 3" key="1">
    <citation type="submission" date="2015-09" db="EMBL/GenBank/DDBJ databases">
        <title>Draft genome of the parasitic nematode Teladorsagia circumcincta isolate WARC Sus (inbred).</title>
        <authorList>
            <person name="Mitreva M."/>
        </authorList>
    </citation>
    <scope>NUCLEOTIDE SEQUENCE [LARGE SCALE GENOMIC DNA]</scope>
    <source>
        <strain evidence="2 3">S</strain>
    </source>
</reference>
<evidence type="ECO:0000256" key="1">
    <source>
        <dbReference type="SAM" id="MobiDB-lite"/>
    </source>
</evidence>
<dbReference type="EMBL" id="KZ352244">
    <property type="protein sequence ID" value="PIO62330.1"/>
    <property type="molecule type" value="Genomic_DNA"/>
</dbReference>
<gene>
    <name evidence="2" type="ORF">TELCIR_16120</name>
</gene>
<organism evidence="2 3">
    <name type="scientific">Teladorsagia circumcincta</name>
    <name type="common">Brown stomach worm</name>
    <name type="synonym">Ostertagia circumcincta</name>
    <dbReference type="NCBI Taxonomy" id="45464"/>
    <lineage>
        <taxon>Eukaryota</taxon>
        <taxon>Metazoa</taxon>
        <taxon>Ecdysozoa</taxon>
        <taxon>Nematoda</taxon>
        <taxon>Chromadorea</taxon>
        <taxon>Rhabditida</taxon>
        <taxon>Rhabditina</taxon>
        <taxon>Rhabditomorpha</taxon>
        <taxon>Strongyloidea</taxon>
        <taxon>Trichostrongylidae</taxon>
        <taxon>Teladorsagia</taxon>
    </lineage>
</organism>